<evidence type="ECO:0000313" key="1">
    <source>
        <dbReference type="EMBL" id="RKQ70093.1"/>
    </source>
</evidence>
<dbReference type="RefSeq" id="WP_121219662.1">
    <property type="nucleotide sequence ID" value="NZ_RBIG01000002.1"/>
</dbReference>
<protein>
    <submittedName>
        <fullName evidence="1">Glycosyl transferase family 1</fullName>
    </submittedName>
</protein>
<dbReference type="OrthoDB" id="118340at2"/>
<dbReference type="PANTHER" id="PTHR46656:SF3">
    <property type="entry name" value="PUTATIVE-RELATED"/>
    <property type="match status" value="1"/>
</dbReference>
<dbReference type="Pfam" id="PF20706">
    <property type="entry name" value="GT4-conflict"/>
    <property type="match status" value="1"/>
</dbReference>
<proteinExistence type="predicted"/>
<dbReference type="PANTHER" id="PTHR46656">
    <property type="entry name" value="PUTATIVE-RELATED"/>
    <property type="match status" value="1"/>
</dbReference>
<dbReference type="GO" id="GO:0016740">
    <property type="term" value="F:transferase activity"/>
    <property type="evidence" value="ECO:0007669"/>
    <property type="project" value="UniProtKB-KW"/>
</dbReference>
<name>A0A420WGI2_9PROT</name>
<comment type="caution">
    <text evidence="1">The sequence shown here is derived from an EMBL/GenBank/DDBJ whole genome shotgun (WGS) entry which is preliminary data.</text>
</comment>
<organism evidence="1 2">
    <name type="scientific">Oceanibaculum indicum</name>
    <dbReference type="NCBI Taxonomy" id="526216"/>
    <lineage>
        <taxon>Bacteria</taxon>
        <taxon>Pseudomonadati</taxon>
        <taxon>Pseudomonadota</taxon>
        <taxon>Alphaproteobacteria</taxon>
        <taxon>Rhodospirillales</taxon>
        <taxon>Oceanibaculaceae</taxon>
        <taxon>Oceanibaculum</taxon>
    </lineage>
</organism>
<dbReference type="Proteomes" id="UP000277424">
    <property type="component" value="Unassembled WGS sequence"/>
</dbReference>
<accession>A0A420WGI2</accession>
<gene>
    <name evidence="1" type="ORF">BCL74_2031</name>
</gene>
<dbReference type="SUPFAM" id="SSF53756">
    <property type="entry name" value="UDP-Glycosyltransferase/glycogen phosphorylase"/>
    <property type="match status" value="1"/>
</dbReference>
<dbReference type="EMBL" id="RBIG01000002">
    <property type="protein sequence ID" value="RKQ70093.1"/>
    <property type="molecule type" value="Genomic_DNA"/>
</dbReference>
<sequence length="621" mass="66427">MSSALPLRKPEAQTSALPCTGFALAGGGILHCFASDRPMDTHQPPLLEDRLARHWRMRNHLDVAARAAGLPGWIVLLETVEPATHIRLTARDGSAVDIASSEALALSALGRHIPVGWLPLITRFLPGEPTLARLLESGPPQRWHSLHDPEPGQPEGLPLPLTRLMAALRHLRPDVTARHPTNGDFLAWCLLKGSRDYPALRENPAWQGAPLRRAVQAARADLQTAFADPDGAAFADWCRTHGAAEVPALASPAIRCSPIRLCTGGVTLVGHVQGALGIGEDCRMTARALQEAGVPVAVLDVPVPGDAADDSLRGLLSDAPPYAATLLCLTGFASLELFAREGGGLWDGRSVAGLWPWELPRWPDRFAAACDLVDELWAASAFTAAAYGDAPVPVRHLPPAVVVSPASLSRADFGLPTGSFLFHAGFDGNSTLARKNPLGVIDAFQMAFSRARRDVGLVVKAMNLPPESELQDAIAADPRIKLIDRRLPRAEAEALLACCDAHVSLHRAEGFGRIPAEALALGLPVIATGWSGTADYLTLETGFPVDYTLVPVPPGAYPHGEGQHWADPDIAHAARLMRQVADDPASARTVAARGQALIRRDYSPEAAGRRYRARLEELGWL</sequence>
<reference evidence="1 2" key="1">
    <citation type="submission" date="2018-10" db="EMBL/GenBank/DDBJ databases">
        <title>Comparative analysis of microorganisms from saline springs in Andes Mountain Range, Colombia.</title>
        <authorList>
            <person name="Rubin E."/>
        </authorList>
    </citation>
    <scope>NUCLEOTIDE SEQUENCE [LARGE SCALE GENOMIC DNA]</scope>
    <source>
        <strain evidence="1 2">USBA 36</strain>
    </source>
</reference>
<keyword evidence="1" id="KW-0808">Transferase</keyword>
<dbReference type="AlphaFoldDB" id="A0A420WGI2"/>
<dbReference type="Gene3D" id="3.40.50.2000">
    <property type="entry name" value="Glycogen Phosphorylase B"/>
    <property type="match status" value="1"/>
</dbReference>
<evidence type="ECO:0000313" key="2">
    <source>
        <dbReference type="Proteomes" id="UP000277424"/>
    </source>
</evidence>